<comment type="caution">
    <text evidence="5">The sequence shown here is derived from an EMBL/GenBank/DDBJ whole genome shotgun (WGS) entry which is preliminary data.</text>
</comment>
<sequence>MKSMIATIGLSCLCMAANAQQHAADSALNRTVVVENQYNPEVMDAFKVNVLPKVEEPALPKQHIDYATALHPFSNWNFTPLQAMTSEEKQREVPRGYLRASYGSRNNVDARFSYLWDISRRDFLHVDASLYGMNGDVPSVITEADDWKSRFYRTDASLGYRHDFRKVSLALGGSFASQVFNYMPVWGIEDVDYSLSSHQRYTLGEGYLRVASVEGKLPVEFSFQTGLRSFSRAYDSPWMGSGSENIFHTEGFVSGNIDERQRVGIGFAMDNLIHDVDQTDYTLLCINPHYTFGSKYIQLRAGMHVDMQFGHDGRLMLSPDVKFDFLFARSYRFYLQATGGTRLNDFRSLNEQSPYWIQAEQMQTSYTPVDVQAGVQGAPMPGLGFRLFGGYRVVKDEIFRLPGMLEEPYPYPYVYTFLAQDKAKVGYGGAWLAYQYKDWLDISAQGTYYGWDVKEDREVLLYLKPKFAFDASVRAKLYKDLWIKAHYRFEQRADMKEMETADDVNSLSLGAGYVFFGRLNVFVSLNNLLNRTYLAETGYPVQGFYATAGLSVRF</sequence>
<keyword evidence="4" id="KW-0732">Signal</keyword>
<comment type="subcellular location">
    <subcellularLocation>
        <location evidence="1">Cell outer membrane</location>
    </subcellularLocation>
</comment>
<dbReference type="EMBL" id="JACSPP010000004">
    <property type="protein sequence ID" value="MBD8039262.1"/>
    <property type="molecule type" value="Genomic_DNA"/>
</dbReference>
<keyword evidence="6" id="KW-1185">Reference proteome</keyword>
<evidence type="ECO:0000256" key="2">
    <source>
        <dbReference type="ARBA" id="ARBA00023136"/>
    </source>
</evidence>
<gene>
    <name evidence="5" type="ORF">H9625_02145</name>
</gene>
<keyword evidence="3" id="KW-0998">Cell outer membrane</keyword>
<protein>
    <submittedName>
        <fullName evidence="5">TonB-dependent receptor</fullName>
    </submittedName>
</protein>
<dbReference type="RefSeq" id="WP_191762857.1">
    <property type="nucleotide sequence ID" value="NZ_JACSPP010000004.1"/>
</dbReference>
<dbReference type="Proteomes" id="UP000620874">
    <property type="component" value="Unassembled WGS sequence"/>
</dbReference>
<proteinExistence type="predicted"/>
<feature type="signal peptide" evidence="4">
    <location>
        <begin position="1"/>
        <end position="19"/>
    </location>
</feature>
<dbReference type="SUPFAM" id="SSF56935">
    <property type="entry name" value="Porins"/>
    <property type="match status" value="1"/>
</dbReference>
<keyword evidence="2" id="KW-0472">Membrane</keyword>
<evidence type="ECO:0000256" key="1">
    <source>
        <dbReference type="ARBA" id="ARBA00004442"/>
    </source>
</evidence>
<evidence type="ECO:0000313" key="6">
    <source>
        <dbReference type="Proteomes" id="UP000620874"/>
    </source>
</evidence>
<feature type="chain" id="PRO_5047445838" evidence="4">
    <location>
        <begin position="20"/>
        <end position="554"/>
    </location>
</feature>
<keyword evidence="5" id="KW-0675">Receptor</keyword>
<accession>A0ABR8Y4X7</accession>
<dbReference type="InterPro" id="IPR036942">
    <property type="entry name" value="Beta-barrel_TonB_sf"/>
</dbReference>
<organism evidence="5 6">
    <name type="scientific">Phocaeicola intestinalis</name>
    <dbReference type="NCBI Taxonomy" id="2762212"/>
    <lineage>
        <taxon>Bacteria</taxon>
        <taxon>Pseudomonadati</taxon>
        <taxon>Bacteroidota</taxon>
        <taxon>Bacteroidia</taxon>
        <taxon>Bacteroidales</taxon>
        <taxon>Bacteroidaceae</taxon>
        <taxon>Phocaeicola</taxon>
    </lineage>
</organism>
<dbReference type="Gene3D" id="2.40.170.20">
    <property type="entry name" value="TonB-dependent receptor, beta-barrel domain"/>
    <property type="match status" value="1"/>
</dbReference>
<evidence type="ECO:0000256" key="3">
    <source>
        <dbReference type="ARBA" id="ARBA00023237"/>
    </source>
</evidence>
<reference evidence="5 6" key="1">
    <citation type="submission" date="2020-08" db="EMBL/GenBank/DDBJ databases">
        <title>A Genomic Blueprint of the Chicken Gut Microbiome.</title>
        <authorList>
            <person name="Gilroy R."/>
            <person name="Ravi A."/>
            <person name="Getino M."/>
            <person name="Pursley I."/>
            <person name="Horton D.L."/>
            <person name="Alikhan N.-F."/>
            <person name="Baker D."/>
            <person name="Gharbi K."/>
            <person name="Hall N."/>
            <person name="Watson M."/>
            <person name="Adriaenssens E.M."/>
            <person name="Foster-Nyarko E."/>
            <person name="Jarju S."/>
            <person name="Secka A."/>
            <person name="Antonio M."/>
            <person name="Oren A."/>
            <person name="Chaudhuri R."/>
            <person name="La Ragione R.M."/>
            <person name="Hildebrand F."/>
            <person name="Pallen M.J."/>
        </authorList>
    </citation>
    <scope>NUCLEOTIDE SEQUENCE [LARGE SCALE GENOMIC DNA]</scope>
    <source>
        <strain evidence="5 6">Sa1CVN1</strain>
    </source>
</reference>
<evidence type="ECO:0000313" key="5">
    <source>
        <dbReference type="EMBL" id="MBD8039262.1"/>
    </source>
</evidence>
<name>A0ABR8Y4X7_9BACT</name>
<evidence type="ECO:0000256" key="4">
    <source>
        <dbReference type="SAM" id="SignalP"/>
    </source>
</evidence>